<accession>A0ACA9MT50</accession>
<evidence type="ECO:0000313" key="1">
    <source>
        <dbReference type="EMBL" id="CAG8605569.1"/>
    </source>
</evidence>
<name>A0ACA9MT50_9GLOM</name>
<sequence length="53" mass="5637">MSAQDWIVSKLDGNDPGKAVERVGANDELGKHGQDNRPIQGYIENGTSPNIGS</sequence>
<dbReference type="Proteomes" id="UP000789525">
    <property type="component" value="Unassembled WGS sequence"/>
</dbReference>
<keyword evidence="2" id="KW-1185">Reference proteome</keyword>
<evidence type="ECO:0000313" key="2">
    <source>
        <dbReference type="Proteomes" id="UP000789525"/>
    </source>
</evidence>
<gene>
    <name evidence="1" type="ORF">ACOLOM_LOCUS6840</name>
</gene>
<dbReference type="EMBL" id="CAJVPT010014563">
    <property type="protein sequence ID" value="CAG8605569.1"/>
    <property type="molecule type" value="Genomic_DNA"/>
</dbReference>
<protein>
    <submittedName>
        <fullName evidence="1">15460_t:CDS:1</fullName>
    </submittedName>
</protein>
<reference evidence="1" key="1">
    <citation type="submission" date="2021-06" db="EMBL/GenBank/DDBJ databases">
        <authorList>
            <person name="Kallberg Y."/>
            <person name="Tangrot J."/>
            <person name="Rosling A."/>
        </authorList>
    </citation>
    <scope>NUCLEOTIDE SEQUENCE</scope>
    <source>
        <strain evidence="1">CL356</strain>
    </source>
</reference>
<organism evidence="1 2">
    <name type="scientific">Acaulospora colombiana</name>
    <dbReference type="NCBI Taxonomy" id="27376"/>
    <lineage>
        <taxon>Eukaryota</taxon>
        <taxon>Fungi</taxon>
        <taxon>Fungi incertae sedis</taxon>
        <taxon>Mucoromycota</taxon>
        <taxon>Glomeromycotina</taxon>
        <taxon>Glomeromycetes</taxon>
        <taxon>Diversisporales</taxon>
        <taxon>Acaulosporaceae</taxon>
        <taxon>Acaulospora</taxon>
    </lineage>
</organism>
<proteinExistence type="predicted"/>
<comment type="caution">
    <text evidence="1">The sequence shown here is derived from an EMBL/GenBank/DDBJ whole genome shotgun (WGS) entry which is preliminary data.</text>
</comment>